<evidence type="ECO:0000313" key="4">
    <source>
        <dbReference type="EMBL" id="ABJ81788.1"/>
    </source>
</evidence>
<dbReference type="InParanoid" id="Q02AX8"/>
<accession>Q02AX8</accession>
<evidence type="ECO:0000256" key="1">
    <source>
        <dbReference type="SAM" id="MobiDB-lite"/>
    </source>
</evidence>
<evidence type="ECO:0000256" key="2">
    <source>
        <dbReference type="SAM" id="Phobius"/>
    </source>
</evidence>
<organism evidence="4">
    <name type="scientific">Solibacter usitatus (strain Ellin6076)</name>
    <dbReference type="NCBI Taxonomy" id="234267"/>
    <lineage>
        <taxon>Bacteria</taxon>
        <taxon>Pseudomonadati</taxon>
        <taxon>Acidobacteriota</taxon>
        <taxon>Terriglobia</taxon>
        <taxon>Bryobacterales</taxon>
        <taxon>Solibacteraceae</taxon>
        <taxon>Candidatus Solibacter</taxon>
    </lineage>
</organism>
<dbReference type="STRING" id="234267.Acid_0789"/>
<dbReference type="AlphaFoldDB" id="Q02AX8"/>
<evidence type="ECO:0000259" key="3">
    <source>
        <dbReference type="Pfam" id="PF13349"/>
    </source>
</evidence>
<keyword evidence="2" id="KW-0472">Membrane</keyword>
<dbReference type="OrthoDB" id="127291at2"/>
<feature type="transmembrane region" description="Helical" evidence="2">
    <location>
        <begin position="67"/>
        <end position="85"/>
    </location>
</feature>
<feature type="transmembrane region" description="Helical" evidence="2">
    <location>
        <begin position="35"/>
        <end position="55"/>
    </location>
</feature>
<proteinExistence type="predicted"/>
<name>Q02AX8_SOLUE</name>
<gene>
    <name evidence="4" type="ordered locus">Acid_0789</name>
</gene>
<feature type="compositionally biased region" description="Basic and acidic residues" evidence="1">
    <location>
        <begin position="466"/>
        <end position="477"/>
    </location>
</feature>
<dbReference type="InterPro" id="IPR025164">
    <property type="entry name" value="Toastrack_DUF4097"/>
</dbReference>
<dbReference type="Pfam" id="PF13349">
    <property type="entry name" value="DUF4097"/>
    <property type="match status" value="1"/>
</dbReference>
<dbReference type="eggNOG" id="COG3595">
    <property type="taxonomic scope" value="Bacteria"/>
</dbReference>
<dbReference type="EMBL" id="CP000473">
    <property type="protein sequence ID" value="ABJ81788.1"/>
    <property type="molecule type" value="Genomic_DNA"/>
</dbReference>
<feature type="domain" description="DUF4097" evidence="3">
    <location>
        <begin position="118"/>
        <end position="421"/>
    </location>
</feature>
<dbReference type="Gene3D" id="2.160.20.120">
    <property type="match status" value="1"/>
</dbReference>
<keyword evidence="2" id="KW-1133">Transmembrane helix</keyword>
<keyword evidence="2" id="KW-0812">Transmembrane</keyword>
<feature type="region of interest" description="Disordered" evidence="1">
    <location>
        <begin position="440"/>
        <end position="477"/>
    </location>
</feature>
<protein>
    <recommendedName>
        <fullName evidence="3">DUF4097 domain-containing protein</fullName>
    </recommendedName>
</protein>
<dbReference type="KEGG" id="sus:Acid_0789"/>
<dbReference type="HOGENOM" id="CLU_572236_0_0_0"/>
<sequence>MRRSISGPVLLLTIGGLFLWRNLHPEAPVFEILAQYWPFVLIAWGLLRLIEALVWRQNGVRGSFSGGEVVLIILICIAGSGIWTAREHGVRFITPGLDFWGQQYDYPVSATASAVGMKRIVFENSRGSIKIVGGDSKDVTVNGHKQVRAYNREDADRTNAKAPLEIVPQGDRLVVRTNDDRVPNNQRMSSDLEITIPRGLAVESRNGANDHQVEDVDGDVEISTSRGDVRLARLGGNVRLDISRSDLIRATDIKGRIDLQGRGSDVELENIAGQVTINGAYSGTLDFKNLAKPLQFQGTRGTELTAQAVPGRISMDLGEFNAKDVTGPIRLVTRARDIKLEQFTQSVELDTERGDIELSPGKLPLAAIEARSGAGKIELLLPEKAAFQLDATAQRGDAVNDFGPAIQKEVDGRAATLKGKSGDGPMIKLTANRGWISVRKEGTMPSEVLPDTPHDKMPNPPRAPKVLKDLHDSEVKM</sequence>
<reference evidence="4" key="1">
    <citation type="submission" date="2006-10" db="EMBL/GenBank/DDBJ databases">
        <title>Complete sequence of Solibacter usitatus Ellin6076.</title>
        <authorList>
            <consortium name="US DOE Joint Genome Institute"/>
            <person name="Copeland A."/>
            <person name="Lucas S."/>
            <person name="Lapidus A."/>
            <person name="Barry K."/>
            <person name="Detter J.C."/>
            <person name="Glavina del Rio T."/>
            <person name="Hammon N."/>
            <person name="Israni S."/>
            <person name="Dalin E."/>
            <person name="Tice H."/>
            <person name="Pitluck S."/>
            <person name="Thompson L.S."/>
            <person name="Brettin T."/>
            <person name="Bruce D."/>
            <person name="Han C."/>
            <person name="Tapia R."/>
            <person name="Gilna P."/>
            <person name="Schmutz J."/>
            <person name="Larimer F."/>
            <person name="Land M."/>
            <person name="Hauser L."/>
            <person name="Kyrpides N."/>
            <person name="Mikhailova N."/>
            <person name="Janssen P.H."/>
            <person name="Kuske C.R."/>
            <person name="Richardson P."/>
        </authorList>
    </citation>
    <scope>NUCLEOTIDE SEQUENCE</scope>
    <source>
        <strain evidence="4">Ellin6076</strain>
    </source>
</reference>